<name>A0A8D9I0R4_BRACM</name>
<evidence type="ECO:0000313" key="2">
    <source>
        <dbReference type="Proteomes" id="UP000694005"/>
    </source>
</evidence>
<sequence length="120" mass="13679">MGSLKTSVYVVTLYFQHLPEMSALETDLNWSVDYENKVKVIATVYIQKKMFRVPYFQISEQVNAFTIIGDCFGPCTDACEHICKSKGYKESFCGSFRDKTGCCCRPPKNQIFGQSVNFNN</sequence>
<dbReference type="AlphaFoldDB" id="A0A8D9I0R4"/>
<dbReference type="Gramene" id="A10p07140.2_BraZ1">
    <property type="protein sequence ID" value="A10p07140.2_BraZ1.CDS"/>
    <property type="gene ID" value="A10g07140.2_BraZ1"/>
</dbReference>
<gene>
    <name evidence="1" type="ORF">BRAPAZ1V2_A10P07140.2</name>
</gene>
<dbReference type="EMBL" id="LS974626">
    <property type="protein sequence ID" value="CAG7909468.1"/>
    <property type="molecule type" value="Genomic_DNA"/>
</dbReference>
<organism evidence="1 2">
    <name type="scientific">Brassica campestris</name>
    <name type="common">Field mustard</name>
    <dbReference type="NCBI Taxonomy" id="3711"/>
    <lineage>
        <taxon>Eukaryota</taxon>
        <taxon>Viridiplantae</taxon>
        <taxon>Streptophyta</taxon>
        <taxon>Embryophyta</taxon>
        <taxon>Tracheophyta</taxon>
        <taxon>Spermatophyta</taxon>
        <taxon>Magnoliopsida</taxon>
        <taxon>eudicotyledons</taxon>
        <taxon>Gunneridae</taxon>
        <taxon>Pentapetalae</taxon>
        <taxon>rosids</taxon>
        <taxon>malvids</taxon>
        <taxon>Brassicales</taxon>
        <taxon>Brassicaceae</taxon>
        <taxon>Brassiceae</taxon>
        <taxon>Brassica</taxon>
    </lineage>
</organism>
<dbReference type="Proteomes" id="UP000694005">
    <property type="component" value="Chromosome A10"/>
</dbReference>
<accession>A0A8D9I0R4</accession>
<reference evidence="1 2" key="1">
    <citation type="submission" date="2021-07" db="EMBL/GenBank/DDBJ databases">
        <authorList>
            <consortium name="Genoscope - CEA"/>
            <person name="William W."/>
        </authorList>
    </citation>
    <scope>NUCLEOTIDE SEQUENCE [LARGE SCALE GENOMIC DNA]</scope>
</reference>
<protein>
    <submittedName>
        <fullName evidence="1">Uncharacterized protein</fullName>
    </submittedName>
</protein>
<evidence type="ECO:0000313" key="1">
    <source>
        <dbReference type="EMBL" id="CAG7909468.1"/>
    </source>
</evidence>
<proteinExistence type="predicted"/>